<dbReference type="InterPro" id="IPR000160">
    <property type="entry name" value="GGDEF_dom"/>
</dbReference>
<dbReference type="RefSeq" id="WP_054454124.1">
    <property type="nucleotide sequence ID" value="NZ_LHPH01000009.1"/>
</dbReference>
<keyword evidence="5" id="KW-1185">Reference proteome</keyword>
<organism evidence="4 5">
    <name type="scientific">Pseudoalteromonas porphyrae</name>
    <dbReference type="NCBI Taxonomy" id="187330"/>
    <lineage>
        <taxon>Bacteria</taxon>
        <taxon>Pseudomonadati</taxon>
        <taxon>Pseudomonadota</taxon>
        <taxon>Gammaproteobacteria</taxon>
        <taxon>Alteromonadales</taxon>
        <taxon>Pseudoalteromonadaceae</taxon>
        <taxon>Pseudoalteromonas</taxon>
    </lineage>
</organism>
<dbReference type="GO" id="GO:0052621">
    <property type="term" value="F:diguanylate cyclase activity"/>
    <property type="evidence" value="ECO:0007669"/>
    <property type="project" value="UniProtKB-EC"/>
</dbReference>
<reference evidence="4 5" key="1">
    <citation type="submission" date="2015-08" db="EMBL/GenBank/DDBJ databases">
        <title>Draft Genome Sequence of Pseudoalteromonas porphyrae UCD-SED14.</title>
        <authorList>
            <person name="Coil D.A."/>
            <person name="Jospin G."/>
            <person name="Lee R.D."/>
            <person name="Eisen J.A."/>
        </authorList>
    </citation>
    <scope>NUCLEOTIDE SEQUENCE [LARGE SCALE GENOMIC DNA]</scope>
    <source>
        <strain evidence="4 5">UCD-SED14</strain>
    </source>
</reference>
<evidence type="ECO:0000256" key="1">
    <source>
        <dbReference type="ARBA" id="ARBA00001946"/>
    </source>
</evidence>
<gene>
    <name evidence="4" type="ORF">ADS77_09640</name>
</gene>
<dbReference type="PANTHER" id="PTHR45138:SF2">
    <property type="entry name" value="DIGUANYLATE CYCLASE VDCA"/>
    <property type="match status" value="1"/>
</dbReference>
<dbReference type="GO" id="GO:1902201">
    <property type="term" value="P:negative regulation of bacterial-type flagellum-dependent cell motility"/>
    <property type="evidence" value="ECO:0007669"/>
    <property type="project" value="TreeGrafter"/>
</dbReference>
<evidence type="ECO:0000313" key="5">
    <source>
        <dbReference type="Proteomes" id="UP000037848"/>
    </source>
</evidence>
<dbReference type="EMBL" id="LHPH01000009">
    <property type="protein sequence ID" value="KPH63197.1"/>
    <property type="molecule type" value="Genomic_DNA"/>
</dbReference>
<accession>A0A0N1EM13</accession>
<dbReference type="AlphaFoldDB" id="A0A0N1EM13"/>
<dbReference type="Pfam" id="PF00990">
    <property type="entry name" value="GGDEF"/>
    <property type="match status" value="1"/>
</dbReference>
<dbReference type="InterPro" id="IPR029787">
    <property type="entry name" value="Nucleotide_cyclase"/>
</dbReference>
<dbReference type="Proteomes" id="UP000037848">
    <property type="component" value="Unassembled WGS sequence"/>
</dbReference>
<dbReference type="SMART" id="SM00267">
    <property type="entry name" value="GGDEF"/>
    <property type="match status" value="1"/>
</dbReference>
<dbReference type="InterPro" id="IPR050469">
    <property type="entry name" value="Diguanylate_Cyclase"/>
</dbReference>
<dbReference type="FunFam" id="3.30.70.270:FF:000001">
    <property type="entry name" value="Diguanylate cyclase domain protein"/>
    <property type="match status" value="1"/>
</dbReference>
<feature type="domain" description="GGDEF" evidence="3">
    <location>
        <begin position="211"/>
        <end position="344"/>
    </location>
</feature>
<dbReference type="GO" id="GO:0005886">
    <property type="term" value="C:plasma membrane"/>
    <property type="evidence" value="ECO:0007669"/>
    <property type="project" value="TreeGrafter"/>
</dbReference>
<dbReference type="PROSITE" id="PS50887">
    <property type="entry name" value="GGDEF"/>
    <property type="match status" value="1"/>
</dbReference>
<dbReference type="Gene3D" id="3.30.70.270">
    <property type="match status" value="1"/>
</dbReference>
<dbReference type="NCBIfam" id="TIGR00254">
    <property type="entry name" value="GGDEF"/>
    <property type="match status" value="1"/>
</dbReference>
<proteinExistence type="predicted"/>
<dbReference type="CDD" id="cd01949">
    <property type="entry name" value="GGDEF"/>
    <property type="match status" value="1"/>
</dbReference>
<sequence>MDTNTSLSQSAKHLKKVIPMMSSFKIPFTPVNYAIWYCYVLGRNLEFNLRLDNILKSYKTCPADKARALFDEFLSDKDLALFYEISTSFQDTIEDVKEDIDKTLATSQGFSAFLYQCNSGLQGIKNNSVESYDEVLGIVDQLTEESVLMQQNAYSFQKKLESAYAEISNLKQTLLSTQEAANTDSLTGLYNRGRFDLDIAHFCNEEAPLGMNHALIFIDIDHFKKFNDDFGHQKGDDVLKVVANKVLNACGDSFKGYRYGGEEFCILGDFSGISNALNFAERLRKSIAKLCVKSKKSDKKQRAISASFGIALFEEGNTTPAFIERADKALYLAKAYGRNRVEIA</sequence>
<comment type="caution">
    <text evidence="4">The sequence shown here is derived from an EMBL/GenBank/DDBJ whole genome shotgun (WGS) entry which is preliminary data.</text>
</comment>
<dbReference type="SUPFAM" id="SSF55073">
    <property type="entry name" value="Nucleotide cyclase"/>
    <property type="match status" value="1"/>
</dbReference>
<protein>
    <recommendedName>
        <fullName evidence="2">diguanylate cyclase</fullName>
        <ecNumber evidence="2">2.7.7.65</ecNumber>
    </recommendedName>
</protein>
<evidence type="ECO:0000259" key="3">
    <source>
        <dbReference type="PROSITE" id="PS50887"/>
    </source>
</evidence>
<evidence type="ECO:0000313" key="4">
    <source>
        <dbReference type="EMBL" id="KPH63197.1"/>
    </source>
</evidence>
<dbReference type="PANTHER" id="PTHR45138">
    <property type="entry name" value="REGULATORY COMPONENTS OF SENSORY TRANSDUCTION SYSTEM"/>
    <property type="match status" value="1"/>
</dbReference>
<dbReference type="STRING" id="187330.AMS58_13305"/>
<dbReference type="OrthoDB" id="9812260at2"/>
<dbReference type="GO" id="GO:0043709">
    <property type="term" value="P:cell adhesion involved in single-species biofilm formation"/>
    <property type="evidence" value="ECO:0007669"/>
    <property type="project" value="TreeGrafter"/>
</dbReference>
<dbReference type="InterPro" id="IPR043128">
    <property type="entry name" value="Rev_trsase/Diguanyl_cyclase"/>
</dbReference>
<evidence type="ECO:0000256" key="2">
    <source>
        <dbReference type="ARBA" id="ARBA00012528"/>
    </source>
</evidence>
<dbReference type="PATRIC" id="fig|187330.3.peg.4033"/>
<comment type="cofactor">
    <cofactor evidence="1">
        <name>Mg(2+)</name>
        <dbReference type="ChEBI" id="CHEBI:18420"/>
    </cofactor>
</comment>
<name>A0A0N1EM13_9GAMM</name>
<dbReference type="EC" id="2.7.7.65" evidence="2"/>